<keyword evidence="3" id="KW-1185">Reference proteome</keyword>
<feature type="signal peptide" evidence="1">
    <location>
        <begin position="1"/>
        <end position="15"/>
    </location>
</feature>
<evidence type="ECO:0000313" key="3">
    <source>
        <dbReference type="Proteomes" id="UP000481861"/>
    </source>
</evidence>
<name>A0A7C8IEY9_9PLEO</name>
<organism evidence="2 3">
    <name type="scientific">Massariosphaeria phaeospora</name>
    <dbReference type="NCBI Taxonomy" id="100035"/>
    <lineage>
        <taxon>Eukaryota</taxon>
        <taxon>Fungi</taxon>
        <taxon>Dikarya</taxon>
        <taxon>Ascomycota</taxon>
        <taxon>Pezizomycotina</taxon>
        <taxon>Dothideomycetes</taxon>
        <taxon>Pleosporomycetidae</taxon>
        <taxon>Pleosporales</taxon>
        <taxon>Pleosporales incertae sedis</taxon>
        <taxon>Massariosphaeria</taxon>
    </lineage>
</organism>
<proteinExistence type="predicted"/>
<sequence length="93" mass="10427">MYITSPFLLFNVTLSFTMHQATDNVSQAKLEDFHNQSSAHEDATFRVIPESLITRDQLAQCASNFSAHYGVWGPQAGIEYRHQVSVPTLVLSL</sequence>
<gene>
    <name evidence="2" type="ORF">BDV95DRAFT_39791</name>
</gene>
<evidence type="ECO:0000313" key="2">
    <source>
        <dbReference type="EMBL" id="KAF2871387.1"/>
    </source>
</evidence>
<dbReference type="AlphaFoldDB" id="A0A7C8IEY9"/>
<comment type="caution">
    <text evidence="2">The sequence shown here is derived from an EMBL/GenBank/DDBJ whole genome shotgun (WGS) entry which is preliminary data.</text>
</comment>
<protein>
    <submittedName>
        <fullName evidence="2">Uncharacterized protein</fullName>
    </submittedName>
</protein>
<keyword evidence="1" id="KW-0732">Signal</keyword>
<evidence type="ECO:0000256" key="1">
    <source>
        <dbReference type="SAM" id="SignalP"/>
    </source>
</evidence>
<accession>A0A7C8IEY9</accession>
<reference evidence="2 3" key="1">
    <citation type="submission" date="2020-01" db="EMBL/GenBank/DDBJ databases">
        <authorList>
            <consortium name="DOE Joint Genome Institute"/>
            <person name="Haridas S."/>
            <person name="Albert R."/>
            <person name="Binder M."/>
            <person name="Bloem J."/>
            <person name="Labutti K."/>
            <person name="Salamov A."/>
            <person name="Andreopoulos B."/>
            <person name="Baker S.E."/>
            <person name="Barry K."/>
            <person name="Bills G."/>
            <person name="Bluhm B.H."/>
            <person name="Cannon C."/>
            <person name="Castanera R."/>
            <person name="Culley D.E."/>
            <person name="Daum C."/>
            <person name="Ezra D."/>
            <person name="Gonzalez J.B."/>
            <person name="Henrissat B."/>
            <person name="Kuo A."/>
            <person name="Liang C."/>
            <person name="Lipzen A."/>
            <person name="Lutzoni F."/>
            <person name="Magnuson J."/>
            <person name="Mondo S."/>
            <person name="Nolan M."/>
            <person name="Ohm R."/>
            <person name="Pangilinan J."/>
            <person name="Park H.-J.H."/>
            <person name="Ramirez L."/>
            <person name="Alfaro M."/>
            <person name="Sun H."/>
            <person name="Tritt A."/>
            <person name="Yoshinaga Y."/>
            <person name="Zwiers L.-H.L."/>
            <person name="Turgeon B.G."/>
            <person name="Goodwin S.B."/>
            <person name="Spatafora J.W."/>
            <person name="Crous P.W."/>
            <person name="Grigoriev I.V."/>
        </authorList>
    </citation>
    <scope>NUCLEOTIDE SEQUENCE [LARGE SCALE GENOMIC DNA]</scope>
    <source>
        <strain evidence="2 3">CBS 611.86</strain>
    </source>
</reference>
<dbReference type="EMBL" id="JAADJZ010000011">
    <property type="protein sequence ID" value="KAF2871387.1"/>
    <property type="molecule type" value="Genomic_DNA"/>
</dbReference>
<dbReference type="Proteomes" id="UP000481861">
    <property type="component" value="Unassembled WGS sequence"/>
</dbReference>
<feature type="chain" id="PRO_5028996141" evidence="1">
    <location>
        <begin position="16"/>
        <end position="93"/>
    </location>
</feature>